<dbReference type="AlphaFoldDB" id="A0A2A2APK9"/>
<reference evidence="1 2" key="1">
    <citation type="submission" date="2017-08" db="EMBL/GenBank/DDBJ databases">
        <title>WGS of Clinical strains of the CDC Group NO-1 linked to zoonotic infections in humans.</title>
        <authorList>
            <person name="Bernier A.-M."/>
            <person name="Bernard K."/>
        </authorList>
    </citation>
    <scope>NUCLEOTIDE SEQUENCE [LARGE SCALE GENOMIC DNA]</scope>
    <source>
        <strain evidence="1 2">NML79-0751</strain>
    </source>
</reference>
<protein>
    <submittedName>
        <fullName evidence="1">Uncharacterized protein</fullName>
    </submittedName>
</protein>
<organism evidence="1 2">
    <name type="scientific">Vandammella animalimorsus</name>
    <dbReference type="NCBI Taxonomy" id="2029117"/>
    <lineage>
        <taxon>Bacteria</taxon>
        <taxon>Pseudomonadati</taxon>
        <taxon>Pseudomonadota</taxon>
        <taxon>Betaproteobacteria</taxon>
        <taxon>Burkholderiales</taxon>
        <taxon>Comamonadaceae</taxon>
        <taxon>Vandammella</taxon>
    </lineage>
</organism>
<accession>A0A2A2APK9</accession>
<gene>
    <name evidence="1" type="ORF">CK623_09315</name>
</gene>
<sequence>MRPSLRLWNGMRLTRGNFLVPETPESAGNTTGDLAYFSGKPIRVAVGDAPAPHRRFGAMHMRDNAQRSPQRASVPACQR</sequence>
<dbReference type="EMBL" id="NSJD01000015">
    <property type="protein sequence ID" value="PAT39559.1"/>
    <property type="molecule type" value="Genomic_DNA"/>
</dbReference>
<name>A0A2A2APK9_9BURK</name>
<proteinExistence type="predicted"/>
<comment type="caution">
    <text evidence="1">The sequence shown here is derived from an EMBL/GenBank/DDBJ whole genome shotgun (WGS) entry which is preliminary data.</text>
</comment>
<dbReference type="Proteomes" id="UP000218644">
    <property type="component" value="Unassembled WGS sequence"/>
</dbReference>
<evidence type="ECO:0000313" key="1">
    <source>
        <dbReference type="EMBL" id="PAT39559.1"/>
    </source>
</evidence>
<evidence type="ECO:0000313" key="2">
    <source>
        <dbReference type="Proteomes" id="UP000218644"/>
    </source>
</evidence>